<keyword evidence="2 4" id="KW-0808">Transferase</keyword>
<protein>
    <recommendedName>
        <fullName evidence="4">Aspartate/glutamate leucyltransferase</fullName>
        <ecNumber evidence="4">2.3.2.29</ecNumber>
    </recommendedName>
</protein>
<dbReference type="InterPro" id="IPR016181">
    <property type="entry name" value="Acyl_CoA_acyltransferase"/>
</dbReference>
<sequence>MTDPETLPEGSIKLFRTTEHDCSYLADRQSRTLFLDPDLAVTLDLYEQLTQAGFRRSGKHLFRPDCKTCHACIPSRVPIQDFQKKKSQQRIWNKNQDIQVSVQPCVFRQADYDLFERYIAQRHADGEMFPASEATYSDFLAINNEFSFQLHLTLDDRLVGVAVTDQLPTGLSAVYTFFDPDLDKRSLGVFSILSQIHLAQQWGLPYLYLGYWVPGCRKMQYKTQYQPTELLIDGQWQALEQRA</sequence>
<dbReference type="InterPro" id="IPR007472">
    <property type="entry name" value="N-end_Aminoacyl_Trfase_C"/>
</dbReference>
<dbReference type="AlphaFoldDB" id="A0A2K8KPN9"/>
<dbReference type="Pfam" id="PF04377">
    <property type="entry name" value="ATE_C"/>
    <property type="match status" value="1"/>
</dbReference>
<evidence type="ECO:0000313" key="7">
    <source>
        <dbReference type="EMBL" id="ATX76733.1"/>
    </source>
</evidence>
<dbReference type="GO" id="GO:0004057">
    <property type="term" value="F:arginyl-tRNA--protein transferase activity"/>
    <property type="evidence" value="ECO:0007669"/>
    <property type="project" value="InterPro"/>
</dbReference>
<name>A0A2K8KPN9_9GAMM</name>
<evidence type="ECO:0000313" key="8">
    <source>
        <dbReference type="Proteomes" id="UP000229757"/>
    </source>
</evidence>
<dbReference type="Pfam" id="PF04376">
    <property type="entry name" value="ATE_N"/>
    <property type="match status" value="1"/>
</dbReference>
<gene>
    <name evidence="4" type="primary">bpt</name>
    <name evidence="7" type="ORF">REIFOR_01588</name>
</gene>
<evidence type="ECO:0000256" key="1">
    <source>
        <dbReference type="ARBA" id="ARBA00022490"/>
    </source>
</evidence>
<dbReference type="SUPFAM" id="SSF55729">
    <property type="entry name" value="Acyl-CoA N-acyltransferases (Nat)"/>
    <property type="match status" value="1"/>
</dbReference>
<keyword evidence="3 4" id="KW-0012">Acyltransferase</keyword>
<dbReference type="GO" id="GO:0005737">
    <property type="term" value="C:cytoplasm"/>
    <property type="evidence" value="ECO:0007669"/>
    <property type="project" value="UniProtKB-SubCell"/>
</dbReference>
<evidence type="ECO:0000256" key="2">
    <source>
        <dbReference type="ARBA" id="ARBA00022679"/>
    </source>
</evidence>
<dbReference type="EC" id="2.3.2.29" evidence="4"/>
<dbReference type="NCBIfam" id="NF002342">
    <property type="entry name" value="PRK01305.1-3"/>
    <property type="match status" value="1"/>
</dbReference>
<evidence type="ECO:0000259" key="6">
    <source>
        <dbReference type="Pfam" id="PF04377"/>
    </source>
</evidence>
<accession>A0A2K8KPN9</accession>
<comment type="similarity">
    <text evidence="4">Belongs to the R-transferase family. Bpt subfamily.</text>
</comment>
<dbReference type="PANTHER" id="PTHR21367:SF1">
    <property type="entry name" value="ARGINYL-TRNA--PROTEIN TRANSFERASE 1"/>
    <property type="match status" value="1"/>
</dbReference>
<dbReference type="GO" id="GO:0071596">
    <property type="term" value="P:ubiquitin-dependent protein catabolic process via the N-end rule pathway"/>
    <property type="evidence" value="ECO:0007669"/>
    <property type="project" value="InterPro"/>
</dbReference>
<dbReference type="InterPro" id="IPR007471">
    <property type="entry name" value="N-end_Aminoacyl_Trfase_N"/>
</dbReference>
<evidence type="ECO:0000256" key="4">
    <source>
        <dbReference type="HAMAP-Rule" id="MF_00689"/>
    </source>
</evidence>
<dbReference type="PIRSF" id="PIRSF037208">
    <property type="entry name" value="ATE_pro_prd"/>
    <property type="match status" value="1"/>
</dbReference>
<dbReference type="HAMAP" id="MF_00689">
    <property type="entry name" value="Bpt"/>
    <property type="match status" value="1"/>
</dbReference>
<comment type="catalytic activity">
    <reaction evidence="4">
        <text>N-terminal L-glutamyl-[protein] + L-leucyl-tRNA(Leu) = N-terminal L-leucyl-L-glutamyl-[protein] + tRNA(Leu) + H(+)</text>
        <dbReference type="Rhea" id="RHEA:50412"/>
        <dbReference type="Rhea" id="RHEA-COMP:9613"/>
        <dbReference type="Rhea" id="RHEA-COMP:9622"/>
        <dbReference type="Rhea" id="RHEA-COMP:12664"/>
        <dbReference type="Rhea" id="RHEA-COMP:12668"/>
        <dbReference type="ChEBI" id="CHEBI:15378"/>
        <dbReference type="ChEBI" id="CHEBI:64721"/>
        <dbReference type="ChEBI" id="CHEBI:78442"/>
        <dbReference type="ChEBI" id="CHEBI:78494"/>
        <dbReference type="ChEBI" id="CHEBI:133041"/>
        <dbReference type="EC" id="2.3.2.29"/>
    </reaction>
</comment>
<dbReference type="OrthoDB" id="9782022at2"/>
<feature type="domain" description="N-end rule aminoacyl transferase C-terminal" evidence="6">
    <location>
        <begin position="111"/>
        <end position="231"/>
    </location>
</feature>
<dbReference type="GO" id="GO:0008914">
    <property type="term" value="F:leucyl-tRNA--protein transferase activity"/>
    <property type="evidence" value="ECO:0007669"/>
    <property type="project" value="UniProtKB-UniRule"/>
</dbReference>
<dbReference type="InterPro" id="IPR017138">
    <property type="entry name" value="Asp_Glu_LeuTrfase"/>
</dbReference>
<evidence type="ECO:0000256" key="3">
    <source>
        <dbReference type="ARBA" id="ARBA00023315"/>
    </source>
</evidence>
<feature type="domain" description="N-end aminoacyl transferase N-terminal" evidence="5">
    <location>
        <begin position="20"/>
        <end position="90"/>
    </location>
</feature>
<organism evidence="7 8">
    <name type="scientific">Reinekea forsetii</name>
    <dbReference type="NCBI Taxonomy" id="1336806"/>
    <lineage>
        <taxon>Bacteria</taxon>
        <taxon>Pseudomonadati</taxon>
        <taxon>Pseudomonadota</taxon>
        <taxon>Gammaproteobacteria</taxon>
        <taxon>Oceanospirillales</taxon>
        <taxon>Saccharospirillaceae</taxon>
        <taxon>Reinekea</taxon>
    </lineage>
</organism>
<dbReference type="NCBIfam" id="NF002346">
    <property type="entry name" value="PRK01305.2-3"/>
    <property type="match status" value="1"/>
</dbReference>
<dbReference type="Proteomes" id="UP000229757">
    <property type="component" value="Chromosome"/>
</dbReference>
<comment type="catalytic activity">
    <reaction evidence="4">
        <text>N-terminal L-aspartyl-[protein] + L-leucyl-tRNA(Leu) = N-terminal L-leucyl-L-aspartyl-[protein] + tRNA(Leu) + H(+)</text>
        <dbReference type="Rhea" id="RHEA:50420"/>
        <dbReference type="Rhea" id="RHEA-COMP:9613"/>
        <dbReference type="Rhea" id="RHEA-COMP:9622"/>
        <dbReference type="Rhea" id="RHEA-COMP:12669"/>
        <dbReference type="Rhea" id="RHEA-COMP:12674"/>
        <dbReference type="ChEBI" id="CHEBI:15378"/>
        <dbReference type="ChEBI" id="CHEBI:64720"/>
        <dbReference type="ChEBI" id="CHEBI:78442"/>
        <dbReference type="ChEBI" id="CHEBI:78494"/>
        <dbReference type="ChEBI" id="CHEBI:133042"/>
        <dbReference type="EC" id="2.3.2.29"/>
    </reaction>
</comment>
<comment type="function">
    <text evidence="4">Functions in the N-end rule pathway of protein degradation where it conjugates Leu from its aminoacyl-tRNA to the N-termini of proteins containing an N-terminal aspartate or glutamate.</text>
</comment>
<keyword evidence="1 4" id="KW-0963">Cytoplasm</keyword>
<evidence type="ECO:0000259" key="5">
    <source>
        <dbReference type="Pfam" id="PF04376"/>
    </source>
</evidence>
<dbReference type="KEGG" id="rfo:REIFOR_01588"/>
<dbReference type="NCBIfam" id="NF002341">
    <property type="entry name" value="PRK01305.1-1"/>
    <property type="match status" value="1"/>
</dbReference>
<dbReference type="RefSeq" id="WP_100257048.1">
    <property type="nucleotide sequence ID" value="NZ_CP011797.1"/>
</dbReference>
<dbReference type="PANTHER" id="PTHR21367">
    <property type="entry name" value="ARGININE-TRNA-PROTEIN TRANSFERASE 1"/>
    <property type="match status" value="1"/>
</dbReference>
<dbReference type="EMBL" id="CP011797">
    <property type="protein sequence ID" value="ATX76733.1"/>
    <property type="molecule type" value="Genomic_DNA"/>
</dbReference>
<dbReference type="InterPro" id="IPR030700">
    <property type="entry name" value="N-end_Aminoacyl_Trfase"/>
</dbReference>
<keyword evidence="8" id="KW-1185">Reference proteome</keyword>
<proteinExistence type="inferred from homology"/>
<reference evidence="7 8" key="1">
    <citation type="journal article" date="2017" name="Environ. Microbiol.">
        <title>Genomic and physiological analyses of 'Reinekea forsetii' reveal a versatile opportunistic lifestyle during spring algae blooms.</title>
        <authorList>
            <person name="Avci B."/>
            <person name="Hahnke R.L."/>
            <person name="Chafee M."/>
            <person name="Fischer T."/>
            <person name="Gruber-Vodicka H."/>
            <person name="Tegetmeyer H.E."/>
            <person name="Harder J."/>
            <person name="Fuchs B.M."/>
            <person name="Amann R.I."/>
            <person name="Teeling H."/>
        </authorList>
    </citation>
    <scope>NUCLEOTIDE SEQUENCE [LARGE SCALE GENOMIC DNA]</scope>
    <source>
        <strain evidence="7 8">Hel1_31_D35</strain>
    </source>
</reference>
<comment type="subcellular location">
    <subcellularLocation>
        <location evidence="4">Cytoplasm</location>
    </subcellularLocation>
</comment>